<dbReference type="EMBL" id="UYYF01004323">
    <property type="protein sequence ID" value="VDN02371.1"/>
    <property type="molecule type" value="Genomic_DNA"/>
</dbReference>
<dbReference type="Pfam" id="PF24467">
    <property type="entry name" value="ARM_FBXO47"/>
    <property type="match status" value="1"/>
</dbReference>
<dbReference type="InterPro" id="IPR056622">
    <property type="entry name" value="ARM_FBXO47"/>
</dbReference>
<evidence type="ECO:0000313" key="3">
    <source>
        <dbReference type="Proteomes" id="UP000276776"/>
    </source>
</evidence>
<dbReference type="OrthoDB" id="5785977at2759"/>
<dbReference type="AlphaFoldDB" id="A0A0N5CXP0"/>
<proteinExistence type="predicted"/>
<dbReference type="Proteomes" id="UP000276776">
    <property type="component" value="Unassembled WGS sequence"/>
</dbReference>
<dbReference type="WBParaSite" id="TCLT_0000517401-mRNA-1">
    <property type="protein sequence ID" value="TCLT_0000517401-mRNA-1"/>
    <property type="gene ID" value="TCLT_0000517401"/>
</dbReference>
<accession>A0A0N5CXP0</accession>
<reference evidence="4" key="1">
    <citation type="submission" date="2017-02" db="UniProtKB">
        <authorList>
            <consortium name="WormBaseParasite"/>
        </authorList>
    </citation>
    <scope>IDENTIFICATION</scope>
</reference>
<evidence type="ECO:0000259" key="1">
    <source>
        <dbReference type="Pfam" id="PF24467"/>
    </source>
</evidence>
<feature type="domain" description="FBXO47 ARM repeats region" evidence="1">
    <location>
        <begin position="223"/>
        <end position="315"/>
    </location>
</feature>
<keyword evidence="3" id="KW-1185">Reference proteome</keyword>
<gene>
    <name evidence="2" type="ORF">TCLT_LOCUS5163</name>
</gene>
<reference evidence="2 3" key="2">
    <citation type="submission" date="2018-11" db="EMBL/GenBank/DDBJ databases">
        <authorList>
            <consortium name="Pathogen Informatics"/>
        </authorList>
    </citation>
    <scope>NUCLEOTIDE SEQUENCE [LARGE SCALE GENOMIC DNA]</scope>
</reference>
<evidence type="ECO:0000313" key="2">
    <source>
        <dbReference type="EMBL" id="VDN02371.1"/>
    </source>
</evidence>
<name>A0A0N5CXP0_THECL</name>
<organism evidence="4">
    <name type="scientific">Thelazia callipaeda</name>
    <name type="common">Oriental eyeworm</name>
    <name type="synonym">Parasitic nematode</name>
    <dbReference type="NCBI Taxonomy" id="103827"/>
    <lineage>
        <taxon>Eukaryota</taxon>
        <taxon>Metazoa</taxon>
        <taxon>Ecdysozoa</taxon>
        <taxon>Nematoda</taxon>
        <taxon>Chromadorea</taxon>
        <taxon>Rhabditida</taxon>
        <taxon>Spirurina</taxon>
        <taxon>Spiruromorpha</taxon>
        <taxon>Thelazioidea</taxon>
        <taxon>Thelaziidae</taxon>
        <taxon>Thelazia</taxon>
    </lineage>
</organism>
<protein>
    <submittedName>
        <fullName evidence="4">Mab-21 domain-containing protein</fullName>
    </submittedName>
</protein>
<evidence type="ECO:0000313" key="4">
    <source>
        <dbReference type="WBParaSite" id="TCLT_0000517401-mRNA-1"/>
    </source>
</evidence>
<sequence>MELSNIETQPRSMSKESLACSFFVKYDAEIFIVPVEDLANIGIASATFSFLIRCYLLKRSTHWRFYYETKNLGRSFVECDQFYNWGKLLKAGTITLNKEACCSLIAFFFDKNNKITNWFGWARLLLAIVDKWKFEERAVLINILFNLTHFHKLLGRIFSEVAGKYVEFHDISKFMTRTNLFTQVPVTRKAYDNLEMLFDGDIFFEPIFVHSLINITSPYSVSKSSEITRCAWHKKRVLYLFKEMTSTPYAWPTHNLTKVIAIYPTLILYIFYTRVTEGCVEEAVNIFHAIKHIALRSGPSEEFESDQIYQTFKTLCVMFRQLFLFDC</sequence>